<sequence>MRRNIATKRTGWILIVLSTIVFLVPFVIPFFPVSTTIKVAIGGAALVTAEALFWLGALLVGKETIQKYKKRLFKRKVKE</sequence>
<evidence type="ECO:0008006" key="4">
    <source>
        <dbReference type="Google" id="ProtNLM"/>
    </source>
</evidence>
<dbReference type="InterPro" id="IPR047961">
    <property type="entry name" value="Transp_suffix-like"/>
</dbReference>
<dbReference type="RefSeq" id="WP_015863979.1">
    <property type="nucleotide sequence ID" value="NZ_CP133588.1"/>
</dbReference>
<keyword evidence="1" id="KW-0812">Transmembrane</keyword>
<feature type="transmembrane region" description="Helical" evidence="1">
    <location>
        <begin position="12"/>
        <end position="33"/>
    </location>
</feature>
<keyword evidence="1" id="KW-1133">Transmembrane helix</keyword>
<comment type="caution">
    <text evidence="2">The sequence shown here is derived from an EMBL/GenBank/DDBJ whole genome shotgun (WGS) entry which is preliminary data.</text>
</comment>
<proteinExistence type="predicted"/>
<dbReference type="PATRIC" id="fig|153151.4.peg.1991"/>
<accession>A0A150MEJ7</accession>
<reference evidence="2 3" key="1">
    <citation type="submission" date="2016-01" db="EMBL/GenBank/DDBJ databases">
        <title>Draft Genome Sequences of Seven Thermophilic Sporeformers Isolated from Foods.</title>
        <authorList>
            <person name="Berendsen E.M."/>
            <person name="Wells-Bennik M.H."/>
            <person name="Krawcyk A.O."/>
            <person name="De Jong A."/>
            <person name="Holsappel S."/>
            <person name="Eijlander R.T."/>
            <person name="Kuipers O.P."/>
        </authorList>
    </citation>
    <scope>NUCLEOTIDE SEQUENCE [LARGE SCALE GENOMIC DNA]</scope>
    <source>
        <strain evidence="2 3">B4110</strain>
    </source>
</reference>
<organism evidence="2 3">
    <name type="scientific">Parageobacillus toebii</name>
    <dbReference type="NCBI Taxonomy" id="153151"/>
    <lineage>
        <taxon>Bacteria</taxon>
        <taxon>Bacillati</taxon>
        <taxon>Bacillota</taxon>
        <taxon>Bacilli</taxon>
        <taxon>Bacillales</taxon>
        <taxon>Anoxybacillaceae</taxon>
        <taxon>Parageobacillus</taxon>
    </lineage>
</organism>
<name>A0A150MEJ7_9BACL</name>
<keyword evidence="1" id="KW-0472">Membrane</keyword>
<dbReference type="AlphaFoldDB" id="A0A150MEJ7"/>
<evidence type="ECO:0000256" key="1">
    <source>
        <dbReference type="SAM" id="Phobius"/>
    </source>
</evidence>
<dbReference type="EMBL" id="LQYW01000172">
    <property type="protein sequence ID" value="KYD22984.1"/>
    <property type="molecule type" value="Genomic_DNA"/>
</dbReference>
<dbReference type="Proteomes" id="UP000075324">
    <property type="component" value="Unassembled WGS sequence"/>
</dbReference>
<gene>
    <name evidence="2" type="ORF">B4110_1907</name>
</gene>
<evidence type="ECO:0000313" key="2">
    <source>
        <dbReference type="EMBL" id="KYD22984.1"/>
    </source>
</evidence>
<dbReference type="NCBIfam" id="NF033684">
    <property type="entry name" value="suffix_2_RND"/>
    <property type="match status" value="1"/>
</dbReference>
<feature type="transmembrane region" description="Helical" evidence="1">
    <location>
        <begin position="39"/>
        <end position="61"/>
    </location>
</feature>
<protein>
    <recommendedName>
        <fullName evidence="4">Transporter suffix domain-containing protein</fullName>
    </recommendedName>
</protein>
<evidence type="ECO:0000313" key="3">
    <source>
        <dbReference type="Proteomes" id="UP000075324"/>
    </source>
</evidence>